<dbReference type="PATRIC" id="fig|1003195.11.peg.2127"/>
<reference evidence="2" key="1">
    <citation type="submission" date="2011-12" db="EMBL/GenBank/DDBJ databases">
        <title>Complete genome sequence of Streptomyces cattleya strain DSM 46488.</title>
        <authorList>
            <person name="Ou H.-Y."/>
            <person name="Li P."/>
            <person name="Zhao C."/>
            <person name="O'Hagan D."/>
            <person name="Deng Z."/>
        </authorList>
    </citation>
    <scope>NUCLEOTIDE SEQUENCE [LARGE SCALE GENOMIC DNA]</scope>
    <source>
        <strain evidence="2">ATCC 35852 / DSM 46488 / JCM 4925 / NBRC 14057 / NRRL 8057</strain>
    </source>
</reference>
<sequence length="43" mass="4483">MVVDGYDQYAHAQISDIELYGTALDAAGVESLTGNPVPLTSLS</sequence>
<protein>
    <submittedName>
        <fullName evidence="1">Uncharacterized protein</fullName>
    </submittedName>
</protein>
<dbReference type="KEGG" id="scy:SCATT_05090"/>
<accession>F8JRX0</accession>
<evidence type="ECO:0000313" key="1">
    <source>
        <dbReference type="EMBL" id="AEW92880.1"/>
    </source>
</evidence>
<organism evidence="1 2">
    <name type="scientific">Streptantibioticus cattleyicolor (strain ATCC 35852 / DSM 46488 / JCM 4925 / NBRC 14057 / NRRL 8057)</name>
    <name type="common">Streptomyces cattleya</name>
    <dbReference type="NCBI Taxonomy" id="1003195"/>
    <lineage>
        <taxon>Bacteria</taxon>
        <taxon>Bacillati</taxon>
        <taxon>Actinomycetota</taxon>
        <taxon>Actinomycetes</taxon>
        <taxon>Kitasatosporales</taxon>
        <taxon>Streptomycetaceae</taxon>
        <taxon>Streptantibioticus</taxon>
    </lineage>
</organism>
<dbReference type="KEGG" id="sct:SCAT_0499"/>
<keyword evidence="2" id="KW-1185">Reference proteome</keyword>
<dbReference type="HOGENOM" id="CLU_3240037_0_0_11"/>
<dbReference type="EMBL" id="CP003219">
    <property type="protein sequence ID" value="AEW92880.1"/>
    <property type="molecule type" value="Genomic_DNA"/>
</dbReference>
<gene>
    <name evidence="1" type="ordered locus">SCATT_05090</name>
</gene>
<dbReference type="RefSeq" id="WP_014141275.1">
    <property type="nucleotide sequence ID" value="NC_016111.1"/>
</dbReference>
<name>F8JRX0_STREN</name>
<evidence type="ECO:0000313" key="2">
    <source>
        <dbReference type="Proteomes" id="UP000007842"/>
    </source>
</evidence>
<proteinExistence type="predicted"/>
<accession>G8WPU1</accession>
<dbReference type="Proteomes" id="UP000007842">
    <property type="component" value="Chromosome"/>
</dbReference>
<dbReference type="AlphaFoldDB" id="F8JRX0"/>